<dbReference type="SUPFAM" id="SSF53335">
    <property type="entry name" value="S-adenosyl-L-methionine-dependent methyltransferases"/>
    <property type="match status" value="1"/>
</dbReference>
<accession>Q5UEZ7</accession>
<evidence type="ECO:0000256" key="3">
    <source>
        <dbReference type="ARBA" id="ARBA00022691"/>
    </source>
</evidence>
<proteinExistence type="predicted"/>
<dbReference type="PROSITE" id="PS00092">
    <property type="entry name" value="N6_MTASE"/>
    <property type="match status" value="1"/>
</dbReference>
<dbReference type="InterPro" id="IPR050320">
    <property type="entry name" value="N5-glutamine_MTase"/>
</dbReference>
<dbReference type="InterPro" id="IPR040758">
    <property type="entry name" value="PrmC_N"/>
</dbReference>
<dbReference type="InterPro" id="IPR029063">
    <property type="entry name" value="SAM-dependent_MTases_sf"/>
</dbReference>
<dbReference type="Gene3D" id="3.40.50.150">
    <property type="entry name" value="Vaccinia Virus protein VP39"/>
    <property type="match status" value="1"/>
</dbReference>
<evidence type="ECO:0000259" key="4">
    <source>
        <dbReference type="Pfam" id="PF13847"/>
    </source>
</evidence>
<dbReference type="Gene3D" id="1.10.8.10">
    <property type="entry name" value="DNA helicase RuvA subunit, C-terminal domain"/>
    <property type="match status" value="1"/>
</dbReference>
<name>Q5UEZ7_9PROT</name>
<dbReference type="NCBIfam" id="TIGR00536">
    <property type="entry name" value="hemK_fam"/>
    <property type="match status" value="1"/>
</dbReference>
<keyword evidence="2" id="KW-0808">Transferase</keyword>
<dbReference type="InterPro" id="IPR004556">
    <property type="entry name" value="HemK-like"/>
</dbReference>
<evidence type="ECO:0000313" key="6">
    <source>
        <dbReference type="EMBL" id="AAV31627.1"/>
    </source>
</evidence>
<evidence type="ECO:0000259" key="5">
    <source>
        <dbReference type="Pfam" id="PF17827"/>
    </source>
</evidence>
<dbReference type="EMBL" id="AY744399">
    <property type="protein sequence ID" value="AAV31627.1"/>
    <property type="molecule type" value="Genomic_DNA"/>
</dbReference>
<keyword evidence="1" id="KW-0489">Methyltransferase</keyword>
<evidence type="ECO:0000256" key="2">
    <source>
        <dbReference type="ARBA" id="ARBA00022679"/>
    </source>
</evidence>
<gene>
    <name evidence="6" type="ORF">Red2C11_40</name>
</gene>
<organism evidence="6">
    <name type="scientific">uncultured alpha proteobacterium EBAC2C11</name>
    <dbReference type="NCBI Taxonomy" id="295349"/>
    <lineage>
        <taxon>Bacteria</taxon>
        <taxon>Pseudomonadati</taxon>
        <taxon>Pseudomonadota</taxon>
        <taxon>Alphaproteobacteria</taxon>
        <taxon>Candidatus Puniceispirillales</taxon>
        <taxon>environmental samples</taxon>
    </lineage>
</organism>
<protein>
    <submittedName>
        <fullName evidence="6">Putative protoporphyrinogen oxidase</fullName>
    </submittedName>
</protein>
<dbReference type="GO" id="GO:0032259">
    <property type="term" value="P:methylation"/>
    <property type="evidence" value="ECO:0007669"/>
    <property type="project" value="UniProtKB-KW"/>
</dbReference>
<dbReference type="GO" id="GO:0036009">
    <property type="term" value="F:protein-glutamine N-methyltransferase activity"/>
    <property type="evidence" value="ECO:0007669"/>
    <property type="project" value="TreeGrafter"/>
</dbReference>
<keyword evidence="3" id="KW-0949">S-adenosyl-L-methionine</keyword>
<dbReference type="InterPro" id="IPR002052">
    <property type="entry name" value="DNA_methylase_N6_adenine_CS"/>
</dbReference>
<feature type="domain" description="Release factor glutamine methyltransferase N-terminal" evidence="5">
    <location>
        <begin position="14"/>
        <end position="82"/>
    </location>
</feature>
<dbReference type="Pfam" id="PF17827">
    <property type="entry name" value="PrmC_N"/>
    <property type="match status" value="1"/>
</dbReference>
<dbReference type="PANTHER" id="PTHR18895:SF74">
    <property type="entry name" value="MTRF1L RELEASE FACTOR GLUTAMINE METHYLTRANSFERASE"/>
    <property type="match status" value="1"/>
</dbReference>
<dbReference type="NCBIfam" id="TIGR03534">
    <property type="entry name" value="RF_mod_PrmC"/>
    <property type="match status" value="1"/>
</dbReference>
<feature type="domain" description="Methyltransferase" evidence="4">
    <location>
        <begin position="125"/>
        <end position="199"/>
    </location>
</feature>
<evidence type="ECO:0000256" key="1">
    <source>
        <dbReference type="ARBA" id="ARBA00022603"/>
    </source>
</evidence>
<sequence length="294" mass="31718">MFDLPTKQEARIILQSLEQTMDAAGIASAKTDARCLLGLALGRDMPVLPHEELSPLDAGCQRHLSAMLERRLAGEPISRIRGWREFWSLRFAISQSTLDPRPDSETMIQAAVTWAIANSAQMDPLRCLDLGTGSGCLLLSLLSELPQAIGIGIDVSLDAIGVAVANANSLGLGDRVHFHQHSFCDDLSNFGSFDIILSNPPYIPTLDIAGLAVDVREFDPALALDGGFDGMSCWRGLLPRLGELLSDEGAAFVEIGKGQEAAIVQLASNANLELVKSHRDLSDVIRCLQFGIKM</sequence>
<reference evidence="6" key="1">
    <citation type="submission" date="2004-09" db="EMBL/GenBank/DDBJ databases">
        <title>SAR116.</title>
        <authorList>
            <person name="Sabehi G."/>
            <person name="Beja O."/>
        </authorList>
    </citation>
    <scope>NUCLEOTIDE SEQUENCE</scope>
</reference>
<dbReference type="CDD" id="cd02440">
    <property type="entry name" value="AdoMet_MTases"/>
    <property type="match status" value="1"/>
</dbReference>
<dbReference type="GO" id="GO:0003676">
    <property type="term" value="F:nucleic acid binding"/>
    <property type="evidence" value="ECO:0007669"/>
    <property type="project" value="InterPro"/>
</dbReference>
<dbReference type="PANTHER" id="PTHR18895">
    <property type="entry name" value="HEMK METHYLTRANSFERASE"/>
    <property type="match status" value="1"/>
</dbReference>
<dbReference type="Pfam" id="PF13847">
    <property type="entry name" value="Methyltransf_31"/>
    <property type="match status" value="1"/>
</dbReference>
<dbReference type="InterPro" id="IPR019874">
    <property type="entry name" value="RF_methyltr_PrmC"/>
</dbReference>
<dbReference type="AlphaFoldDB" id="Q5UEZ7"/>
<dbReference type="InterPro" id="IPR025714">
    <property type="entry name" value="Methyltranfer_dom"/>
</dbReference>